<feature type="domain" description="DnaB/C C-terminal" evidence="3">
    <location>
        <begin position="131"/>
        <end position="201"/>
    </location>
</feature>
<keyword evidence="6" id="KW-1185">Reference proteome</keyword>
<dbReference type="InterPro" id="IPR006343">
    <property type="entry name" value="DnaB/C_C"/>
</dbReference>
<name>A0AAU0UNX4_9FIRM</name>
<feature type="region of interest" description="Disordered" evidence="2">
    <location>
        <begin position="282"/>
        <end position="312"/>
    </location>
</feature>
<dbReference type="EMBL" id="CP121694">
    <property type="protein sequence ID" value="WRO22494.1"/>
    <property type="molecule type" value="Genomic_DNA"/>
</dbReference>
<evidence type="ECO:0000313" key="6">
    <source>
        <dbReference type="Proteomes" id="UP001329915"/>
    </source>
</evidence>
<accession>A0AAU0UNX4</accession>
<dbReference type="RefSeq" id="WP_366921905.1">
    <property type="nucleotide sequence ID" value="NZ_CP121694.1"/>
</dbReference>
<dbReference type="SUPFAM" id="SSF158499">
    <property type="entry name" value="DnaD domain-like"/>
    <property type="match status" value="1"/>
</dbReference>
<dbReference type="InterPro" id="IPR053843">
    <property type="entry name" value="DnaD_N"/>
</dbReference>
<evidence type="ECO:0000259" key="4">
    <source>
        <dbReference type="Pfam" id="PF21984"/>
    </source>
</evidence>
<organism evidence="5 6">
    <name type="scientific">Metallumcola ferriviriculae</name>
    <dbReference type="NCBI Taxonomy" id="3039180"/>
    <lineage>
        <taxon>Bacteria</taxon>
        <taxon>Bacillati</taxon>
        <taxon>Bacillota</taxon>
        <taxon>Clostridia</taxon>
        <taxon>Neomoorellales</taxon>
        <taxon>Desulfitibacteraceae</taxon>
        <taxon>Metallumcola</taxon>
    </lineage>
</organism>
<protein>
    <submittedName>
        <fullName evidence="5">DnaD domain protein</fullName>
    </submittedName>
</protein>
<dbReference type="AlphaFoldDB" id="A0AAU0UNX4"/>
<reference evidence="5 6" key="1">
    <citation type="submission" date="2023-04" db="EMBL/GenBank/DDBJ databases">
        <authorList>
            <person name="Hsu D."/>
        </authorList>
    </citation>
    <scope>NUCLEOTIDE SEQUENCE [LARGE SCALE GENOMIC DNA]</scope>
    <source>
        <strain evidence="5 6">MK1</strain>
    </source>
</reference>
<evidence type="ECO:0000256" key="2">
    <source>
        <dbReference type="SAM" id="MobiDB-lite"/>
    </source>
</evidence>
<feature type="domain" description="DnaD N-terminal" evidence="4">
    <location>
        <begin position="18"/>
        <end position="117"/>
    </location>
</feature>
<dbReference type="InterPro" id="IPR036388">
    <property type="entry name" value="WH-like_DNA-bd_sf"/>
</dbReference>
<feature type="domain" description="DnaB/C C-terminal" evidence="3">
    <location>
        <begin position="215"/>
        <end position="287"/>
    </location>
</feature>
<proteinExistence type="inferred from homology"/>
<dbReference type="Gene3D" id="1.10.10.630">
    <property type="entry name" value="DnaD domain-like"/>
    <property type="match status" value="1"/>
</dbReference>
<feature type="compositionally biased region" description="Basic and acidic residues" evidence="2">
    <location>
        <begin position="302"/>
        <end position="312"/>
    </location>
</feature>
<dbReference type="Pfam" id="PF07261">
    <property type="entry name" value="DnaB_2"/>
    <property type="match status" value="2"/>
</dbReference>
<evidence type="ECO:0000259" key="3">
    <source>
        <dbReference type="Pfam" id="PF07261"/>
    </source>
</evidence>
<dbReference type="KEGG" id="dbc:MFMK1_002325"/>
<dbReference type="Pfam" id="PF21984">
    <property type="entry name" value="DnaD_N"/>
    <property type="match status" value="1"/>
</dbReference>
<dbReference type="PANTHER" id="PTHR37293">
    <property type="entry name" value="PHAGE REPLICATION PROTEIN-RELATED"/>
    <property type="match status" value="1"/>
</dbReference>
<sequence>MESTSPLSLLMEQGATFVPNILIENYTRLGLDERDVMVIIQLLRFRQSQNQRRPLLKVLTQCSTIAESEMKEILSHLEEKGIIRLMSIQDDQGRWSKVYMLDGLYERLQSLFNRKEDNVGREEEFDRLAKLFSQVVGLPVAPKHERMIIQWLYEYEFALELVEYVLIECCERSGVWQKDWRIKAVMESLYNAGFKSVSEVRDWFLTYDQDYYWINKFAQVLGRPIKSNPEKSALRRWSSEWGFSDEMIALALEKGCLAASQPSFNYIETILKSWREKGISDPEHVNSEEEAHQAKKSKRRDKQADKLSVKRNIPKIDPETGMVIT</sequence>
<dbReference type="InterPro" id="IPR034829">
    <property type="entry name" value="DnaD-like_sf"/>
</dbReference>
<dbReference type="InterPro" id="IPR053162">
    <property type="entry name" value="DnaD"/>
</dbReference>
<dbReference type="PANTHER" id="PTHR37293:SF5">
    <property type="entry name" value="DNA REPLICATION PROTEIN"/>
    <property type="match status" value="1"/>
</dbReference>
<evidence type="ECO:0000313" key="5">
    <source>
        <dbReference type="EMBL" id="WRO22494.1"/>
    </source>
</evidence>
<dbReference type="Gene3D" id="1.10.10.10">
    <property type="entry name" value="Winged helix-like DNA-binding domain superfamily/Winged helix DNA-binding domain"/>
    <property type="match status" value="1"/>
</dbReference>
<feature type="compositionally biased region" description="Basic and acidic residues" evidence="2">
    <location>
        <begin position="282"/>
        <end position="293"/>
    </location>
</feature>
<comment type="similarity">
    <text evidence="1">Belongs to the DnaB/DnaD family.</text>
</comment>
<evidence type="ECO:0000256" key="1">
    <source>
        <dbReference type="ARBA" id="ARBA00093462"/>
    </source>
</evidence>
<dbReference type="NCBIfam" id="TIGR01446">
    <property type="entry name" value="DnaD_dom"/>
    <property type="match status" value="1"/>
</dbReference>
<dbReference type="Proteomes" id="UP001329915">
    <property type="component" value="Chromosome"/>
</dbReference>
<gene>
    <name evidence="5" type="ORF">MFMK1_002325</name>
</gene>